<dbReference type="Proteomes" id="UP001187415">
    <property type="component" value="Unassembled WGS sequence"/>
</dbReference>
<proteinExistence type="inferred from homology"/>
<dbReference type="PROSITE" id="PS00134">
    <property type="entry name" value="TRYPSIN_HIS"/>
    <property type="match status" value="1"/>
</dbReference>
<organism evidence="6 7">
    <name type="scientific">Channa striata</name>
    <name type="common">Snakehead murrel</name>
    <name type="synonym">Ophicephalus striatus</name>
    <dbReference type="NCBI Taxonomy" id="64152"/>
    <lineage>
        <taxon>Eukaryota</taxon>
        <taxon>Metazoa</taxon>
        <taxon>Chordata</taxon>
        <taxon>Craniata</taxon>
        <taxon>Vertebrata</taxon>
        <taxon>Euteleostomi</taxon>
        <taxon>Actinopterygii</taxon>
        <taxon>Neopterygii</taxon>
        <taxon>Teleostei</taxon>
        <taxon>Neoteleostei</taxon>
        <taxon>Acanthomorphata</taxon>
        <taxon>Anabantaria</taxon>
        <taxon>Anabantiformes</taxon>
        <taxon>Channoidei</taxon>
        <taxon>Channidae</taxon>
        <taxon>Channa</taxon>
    </lineage>
</organism>
<dbReference type="InterPro" id="IPR050430">
    <property type="entry name" value="Peptidase_S1"/>
</dbReference>
<dbReference type="PANTHER" id="PTHR24276:SF98">
    <property type="entry name" value="FI18310P1-RELATED"/>
    <property type="match status" value="1"/>
</dbReference>
<feature type="signal peptide" evidence="4">
    <location>
        <begin position="1"/>
        <end position="15"/>
    </location>
</feature>
<dbReference type="Gene3D" id="2.40.10.10">
    <property type="entry name" value="Trypsin-like serine proteases"/>
    <property type="match status" value="1"/>
</dbReference>
<feature type="domain" description="Peptidase S1" evidence="5">
    <location>
        <begin position="24"/>
        <end position="257"/>
    </location>
</feature>
<name>A0AA88LMQ0_CHASR</name>
<protein>
    <recommendedName>
        <fullName evidence="5">Peptidase S1 domain-containing protein</fullName>
    </recommendedName>
</protein>
<keyword evidence="3" id="KW-0645">Protease</keyword>
<keyword evidence="7" id="KW-1185">Reference proteome</keyword>
<evidence type="ECO:0000256" key="4">
    <source>
        <dbReference type="SAM" id="SignalP"/>
    </source>
</evidence>
<dbReference type="InterPro" id="IPR043504">
    <property type="entry name" value="Peptidase_S1_PA_chymotrypsin"/>
</dbReference>
<dbReference type="PROSITE" id="PS50240">
    <property type="entry name" value="TRYPSIN_DOM"/>
    <property type="match status" value="1"/>
</dbReference>
<dbReference type="SMART" id="SM00020">
    <property type="entry name" value="Tryp_SPc"/>
    <property type="match status" value="1"/>
</dbReference>
<comment type="caution">
    <text evidence="6">The sequence shown here is derived from an EMBL/GenBank/DDBJ whole genome shotgun (WGS) entry which is preliminary data.</text>
</comment>
<keyword evidence="4" id="KW-0732">Signal</keyword>
<dbReference type="PRINTS" id="PR00722">
    <property type="entry name" value="CHYMOTRYPSIN"/>
</dbReference>
<dbReference type="PROSITE" id="PS00135">
    <property type="entry name" value="TRYPSIN_SER"/>
    <property type="match status" value="1"/>
</dbReference>
<evidence type="ECO:0000256" key="3">
    <source>
        <dbReference type="RuleBase" id="RU363034"/>
    </source>
</evidence>
<dbReference type="PANTHER" id="PTHR24276">
    <property type="entry name" value="POLYSERASE-RELATED"/>
    <property type="match status" value="1"/>
</dbReference>
<accession>A0AA88LMQ0</accession>
<dbReference type="Pfam" id="PF00089">
    <property type="entry name" value="Trypsin"/>
    <property type="match status" value="1"/>
</dbReference>
<dbReference type="InterPro" id="IPR001314">
    <property type="entry name" value="Peptidase_S1A"/>
</dbReference>
<dbReference type="GO" id="GO:0004252">
    <property type="term" value="F:serine-type endopeptidase activity"/>
    <property type="evidence" value="ECO:0007669"/>
    <property type="project" value="InterPro"/>
</dbReference>
<comment type="similarity">
    <text evidence="1">Belongs to the peptidase S1 family.</text>
</comment>
<gene>
    <name evidence="6" type="ORF">Q5P01_000400</name>
</gene>
<reference evidence="6" key="1">
    <citation type="submission" date="2023-07" db="EMBL/GenBank/DDBJ databases">
        <title>Chromosome-level Genome Assembly of Striped Snakehead (Channa striata).</title>
        <authorList>
            <person name="Liu H."/>
        </authorList>
    </citation>
    <scope>NUCLEOTIDE SEQUENCE</scope>
    <source>
        <strain evidence="6">Gz</strain>
        <tissue evidence="6">Muscle</tissue>
    </source>
</reference>
<evidence type="ECO:0000313" key="7">
    <source>
        <dbReference type="Proteomes" id="UP001187415"/>
    </source>
</evidence>
<evidence type="ECO:0000313" key="6">
    <source>
        <dbReference type="EMBL" id="KAK2810514.1"/>
    </source>
</evidence>
<dbReference type="InterPro" id="IPR033116">
    <property type="entry name" value="TRYPSIN_SER"/>
</dbReference>
<dbReference type="InterPro" id="IPR009003">
    <property type="entry name" value="Peptidase_S1_PA"/>
</dbReference>
<dbReference type="InterPro" id="IPR001254">
    <property type="entry name" value="Trypsin_dom"/>
</dbReference>
<evidence type="ECO:0000256" key="1">
    <source>
        <dbReference type="ARBA" id="ARBA00007664"/>
    </source>
</evidence>
<evidence type="ECO:0000256" key="2">
    <source>
        <dbReference type="ARBA" id="ARBA00023157"/>
    </source>
</evidence>
<dbReference type="EMBL" id="JAUPFM010000233">
    <property type="protein sequence ID" value="KAK2810514.1"/>
    <property type="molecule type" value="Genomic_DNA"/>
</dbReference>
<dbReference type="InterPro" id="IPR018114">
    <property type="entry name" value="TRYPSIN_HIS"/>
</dbReference>
<evidence type="ECO:0000259" key="5">
    <source>
        <dbReference type="PROSITE" id="PS50240"/>
    </source>
</evidence>
<dbReference type="GO" id="GO:0006508">
    <property type="term" value="P:proteolysis"/>
    <property type="evidence" value="ECO:0007669"/>
    <property type="project" value="UniProtKB-KW"/>
</dbReference>
<sequence>MTARLLLLWVGFAFSREADIQKRVVGGRQCQPNERLYHVRLSGLDPDGTWSFCGGSLLTDRWILTASHCWQPGRTMFAVVGVHPGPGQRVEIISEPRIYRDNNDNVHDIMLLKLPYPTNIPRVAYPDCDYSLQPGATVEIAGHGETTAGPNNERTNGESPTLQCANIDVVDCSEERKDMKKNDKKFYKRVKNDYWFCGNTSQVDVCPGDSGGVVVFDEKIYGVISFLGDPKNVCQKAAAFMDLCNPEYAAWIRRTIT</sequence>
<keyword evidence="3" id="KW-0378">Hydrolase</keyword>
<dbReference type="AlphaFoldDB" id="A0AA88LMQ0"/>
<dbReference type="SUPFAM" id="SSF50494">
    <property type="entry name" value="Trypsin-like serine proteases"/>
    <property type="match status" value="1"/>
</dbReference>
<keyword evidence="3" id="KW-0720">Serine protease</keyword>
<feature type="chain" id="PRO_5041648415" description="Peptidase S1 domain-containing protein" evidence="4">
    <location>
        <begin position="16"/>
        <end position="257"/>
    </location>
</feature>
<keyword evidence="2" id="KW-1015">Disulfide bond</keyword>